<accession>A0ABM0JL27</accession>
<feature type="transmembrane region" description="Helical" evidence="1">
    <location>
        <begin position="39"/>
        <end position="62"/>
    </location>
</feature>
<protein>
    <submittedName>
        <fullName evidence="3">Small integral membrane protein 20</fullName>
    </submittedName>
</protein>
<keyword evidence="1" id="KW-1133">Transmembrane helix</keyword>
<sequence>MIVVQDLGLLHCVSNFKLHIQKTKKTVIMEALRKNLKSLGVIGVVVGGILVATYPIIIAPYMDPRPWHEVQNVGRQGIDREKIQPGGMKVWTDPFEKKN</sequence>
<dbReference type="GeneID" id="101847100"/>
<dbReference type="PANTHER" id="PTHR34923:SF1">
    <property type="entry name" value="SMALL INTEGRAL MEMBRANE PROTEIN 20"/>
    <property type="match status" value="1"/>
</dbReference>
<evidence type="ECO:0000256" key="1">
    <source>
        <dbReference type="SAM" id="Phobius"/>
    </source>
</evidence>
<gene>
    <name evidence="3" type="primary">LOC101847100</name>
</gene>
<proteinExistence type="predicted"/>
<organism evidence="2 3">
    <name type="scientific">Aplysia californica</name>
    <name type="common">California sea hare</name>
    <dbReference type="NCBI Taxonomy" id="6500"/>
    <lineage>
        <taxon>Eukaryota</taxon>
        <taxon>Metazoa</taxon>
        <taxon>Spiralia</taxon>
        <taxon>Lophotrochozoa</taxon>
        <taxon>Mollusca</taxon>
        <taxon>Gastropoda</taxon>
        <taxon>Heterobranchia</taxon>
        <taxon>Euthyneura</taxon>
        <taxon>Tectipleura</taxon>
        <taxon>Aplysiida</taxon>
        <taxon>Aplysioidea</taxon>
        <taxon>Aplysiidae</taxon>
        <taxon>Aplysia</taxon>
    </lineage>
</organism>
<reference evidence="3" key="1">
    <citation type="submission" date="2025-08" db="UniProtKB">
        <authorList>
            <consortium name="RefSeq"/>
        </authorList>
    </citation>
    <scope>IDENTIFICATION</scope>
</reference>
<dbReference type="InterPro" id="IPR027917">
    <property type="entry name" value="MITRAC7/Phoenixin"/>
</dbReference>
<dbReference type="Pfam" id="PF15061">
    <property type="entry name" value="MITRAC7_Phoenixin"/>
    <property type="match status" value="1"/>
</dbReference>
<keyword evidence="1" id="KW-0812">Transmembrane</keyword>
<keyword evidence="2" id="KW-1185">Reference proteome</keyword>
<name>A0ABM0JL27_APLCA</name>
<evidence type="ECO:0000313" key="3">
    <source>
        <dbReference type="RefSeq" id="XP_005096219.1"/>
    </source>
</evidence>
<evidence type="ECO:0000313" key="2">
    <source>
        <dbReference type="Proteomes" id="UP000694888"/>
    </source>
</evidence>
<dbReference type="Proteomes" id="UP000694888">
    <property type="component" value="Unplaced"/>
</dbReference>
<keyword evidence="1" id="KW-0472">Membrane</keyword>
<dbReference type="RefSeq" id="XP_005096219.1">
    <property type="nucleotide sequence ID" value="XM_005096162.3"/>
</dbReference>
<dbReference type="PANTHER" id="PTHR34923">
    <property type="entry name" value="SMALL INTEGRAL MEMBRANE PROTEIN 20"/>
    <property type="match status" value="1"/>
</dbReference>